<evidence type="ECO:0000256" key="8">
    <source>
        <dbReference type="ARBA" id="ARBA00023180"/>
    </source>
</evidence>
<evidence type="ECO:0000256" key="3">
    <source>
        <dbReference type="ARBA" id="ARBA00022679"/>
    </source>
</evidence>
<keyword evidence="5" id="KW-0256">Endoplasmic reticulum</keyword>
<reference evidence="12" key="1">
    <citation type="submission" date="2021-02" db="EMBL/GenBank/DDBJ databases">
        <authorList>
            <person name="Nieuwenhuis M."/>
            <person name="Van De Peppel L.J.J."/>
        </authorList>
    </citation>
    <scope>NUCLEOTIDE SEQUENCE</scope>
    <source>
        <strain evidence="12">D49</strain>
    </source>
</reference>
<comment type="subcellular location">
    <subcellularLocation>
        <location evidence="1">Endoplasmic reticulum membrane</location>
        <topology evidence="1">Multi-pass membrane protein</topology>
    </subcellularLocation>
</comment>
<feature type="transmembrane region" description="Helical" evidence="10">
    <location>
        <begin position="220"/>
        <end position="239"/>
    </location>
</feature>
<keyword evidence="4 9" id="KW-0812">Transmembrane</keyword>
<evidence type="ECO:0000259" key="11">
    <source>
        <dbReference type="PROSITE" id="PS50922"/>
    </source>
</evidence>
<dbReference type="PANTHER" id="PTHR12560:SF11">
    <property type="entry name" value="CERAMIDE SYNTHASE LAC1-RELATED"/>
    <property type="match status" value="1"/>
</dbReference>
<dbReference type="OrthoDB" id="3053196at2759"/>
<dbReference type="PROSITE" id="PS50922">
    <property type="entry name" value="TLC"/>
    <property type="match status" value="1"/>
</dbReference>
<dbReference type="SMART" id="SM00724">
    <property type="entry name" value="TLC"/>
    <property type="match status" value="1"/>
</dbReference>
<keyword evidence="7 9" id="KW-0472">Membrane</keyword>
<dbReference type="Proteomes" id="UP000717328">
    <property type="component" value="Unassembled WGS sequence"/>
</dbReference>
<accession>A0A9P7FY49</accession>
<feature type="transmembrane region" description="Helical" evidence="10">
    <location>
        <begin position="277"/>
        <end position="296"/>
    </location>
</feature>
<protein>
    <recommendedName>
        <fullName evidence="11">TLC domain-containing protein</fullName>
    </recommendedName>
</protein>
<dbReference type="GO" id="GO:0046513">
    <property type="term" value="P:ceramide biosynthetic process"/>
    <property type="evidence" value="ECO:0007669"/>
    <property type="project" value="InterPro"/>
</dbReference>
<dbReference type="Pfam" id="PF03798">
    <property type="entry name" value="TRAM_LAG1_CLN8"/>
    <property type="match status" value="1"/>
</dbReference>
<evidence type="ECO:0000256" key="4">
    <source>
        <dbReference type="ARBA" id="ARBA00022692"/>
    </source>
</evidence>
<keyword evidence="3" id="KW-0808">Transferase</keyword>
<feature type="transmembrane region" description="Helical" evidence="10">
    <location>
        <begin position="179"/>
        <end position="199"/>
    </location>
</feature>
<reference evidence="12" key="2">
    <citation type="submission" date="2021-10" db="EMBL/GenBank/DDBJ databases">
        <title>Phylogenomics reveals ancestral predisposition of the termite-cultivated fungus Termitomyces towards a domesticated lifestyle.</title>
        <authorList>
            <person name="Auxier B."/>
            <person name="Grum-Grzhimaylo A."/>
            <person name="Cardenas M.E."/>
            <person name="Lodge J.D."/>
            <person name="Laessoe T."/>
            <person name="Pedersen O."/>
            <person name="Smith M.E."/>
            <person name="Kuyper T.W."/>
            <person name="Franco-Molano E.A."/>
            <person name="Baroni T.J."/>
            <person name="Aanen D.K."/>
        </authorList>
    </citation>
    <scope>NUCLEOTIDE SEQUENCE</scope>
    <source>
        <strain evidence="12">D49</strain>
    </source>
</reference>
<evidence type="ECO:0000256" key="6">
    <source>
        <dbReference type="ARBA" id="ARBA00022989"/>
    </source>
</evidence>
<organism evidence="12 13">
    <name type="scientific">Sphagnurus paluster</name>
    <dbReference type="NCBI Taxonomy" id="117069"/>
    <lineage>
        <taxon>Eukaryota</taxon>
        <taxon>Fungi</taxon>
        <taxon>Dikarya</taxon>
        <taxon>Basidiomycota</taxon>
        <taxon>Agaricomycotina</taxon>
        <taxon>Agaricomycetes</taxon>
        <taxon>Agaricomycetidae</taxon>
        <taxon>Agaricales</taxon>
        <taxon>Tricholomatineae</taxon>
        <taxon>Lyophyllaceae</taxon>
        <taxon>Sphagnurus</taxon>
    </lineage>
</organism>
<dbReference type="GO" id="GO:0050291">
    <property type="term" value="F:sphingosine N-acyltransferase activity"/>
    <property type="evidence" value="ECO:0007669"/>
    <property type="project" value="InterPro"/>
</dbReference>
<proteinExistence type="inferred from homology"/>
<feature type="transmembrane region" description="Helical" evidence="10">
    <location>
        <begin position="27"/>
        <end position="49"/>
    </location>
</feature>
<sequence>MASVGNTTVYVETDNFRSKLMTPSASAFKLLLVPLILYTNWAILSPYLAPGLENPFRCFFFLSGYLLDSKPDDPRYAKSYLDLVFLVYNIVFFSMVRQLIAVKTCRPIAKYFGLKRETKIDRFGEQDYPHWDMIPELKRYYLTQMAYWCQQLLVLVLGLEKPRKDYWELVAHHFVTLWLVGWSYMLNYTLIGNAVYMSMDIPDSFLAFSKLLNYIQWNRAKTVSFGIFLIVWTYFRHYLNFKILWSVWFEIPIAPESSKVWNATQGTYLPSWMPTQIFIPLALLQLLNLFWYYLMIRILYRALSTKNVDDDRSDDEDDDVDKKKKH</sequence>
<evidence type="ECO:0000313" key="12">
    <source>
        <dbReference type="EMBL" id="KAG5639274.1"/>
    </source>
</evidence>
<evidence type="ECO:0000256" key="9">
    <source>
        <dbReference type="PROSITE-ProRule" id="PRU00205"/>
    </source>
</evidence>
<dbReference type="InterPro" id="IPR016439">
    <property type="entry name" value="Lag1/Lac1-like"/>
</dbReference>
<evidence type="ECO:0000256" key="1">
    <source>
        <dbReference type="ARBA" id="ARBA00004477"/>
    </source>
</evidence>
<evidence type="ECO:0000256" key="2">
    <source>
        <dbReference type="ARBA" id="ARBA00009808"/>
    </source>
</evidence>
<keyword evidence="6 10" id="KW-1133">Transmembrane helix</keyword>
<evidence type="ECO:0000256" key="10">
    <source>
        <dbReference type="SAM" id="Phobius"/>
    </source>
</evidence>
<dbReference type="AlphaFoldDB" id="A0A9P7FY49"/>
<comment type="caution">
    <text evidence="12">The sequence shown here is derived from an EMBL/GenBank/DDBJ whole genome shotgun (WGS) entry which is preliminary data.</text>
</comment>
<gene>
    <name evidence="12" type="ORF">H0H81_004935</name>
</gene>
<dbReference type="InterPro" id="IPR006634">
    <property type="entry name" value="TLC-dom"/>
</dbReference>
<feature type="transmembrane region" description="Helical" evidence="10">
    <location>
        <begin position="140"/>
        <end position="159"/>
    </location>
</feature>
<feature type="domain" description="TLC" evidence="11">
    <location>
        <begin position="91"/>
        <end position="304"/>
    </location>
</feature>
<feature type="transmembrane region" description="Helical" evidence="10">
    <location>
        <begin position="80"/>
        <end position="100"/>
    </location>
</feature>
<keyword evidence="8" id="KW-0325">Glycoprotein</keyword>
<name>A0A9P7FY49_9AGAR</name>
<dbReference type="EMBL" id="JABCKI010005726">
    <property type="protein sequence ID" value="KAG5639274.1"/>
    <property type="molecule type" value="Genomic_DNA"/>
</dbReference>
<dbReference type="GO" id="GO:0005789">
    <property type="term" value="C:endoplasmic reticulum membrane"/>
    <property type="evidence" value="ECO:0007669"/>
    <property type="project" value="UniProtKB-SubCell"/>
</dbReference>
<keyword evidence="13" id="KW-1185">Reference proteome</keyword>
<dbReference type="PIRSF" id="PIRSF005225">
    <property type="entry name" value="LAG1_LAC1"/>
    <property type="match status" value="1"/>
</dbReference>
<comment type="similarity">
    <text evidence="2">Belongs to the sphingosine N-acyltransferase family.</text>
</comment>
<evidence type="ECO:0000256" key="5">
    <source>
        <dbReference type="ARBA" id="ARBA00022824"/>
    </source>
</evidence>
<evidence type="ECO:0000313" key="13">
    <source>
        <dbReference type="Proteomes" id="UP000717328"/>
    </source>
</evidence>
<evidence type="ECO:0000256" key="7">
    <source>
        <dbReference type="ARBA" id="ARBA00023136"/>
    </source>
</evidence>
<dbReference type="PANTHER" id="PTHR12560">
    <property type="entry name" value="LONGEVITY ASSURANCE FACTOR 1 LAG1"/>
    <property type="match status" value="1"/>
</dbReference>